<evidence type="ECO:0000313" key="3">
    <source>
        <dbReference type="EMBL" id="MYL64628.1"/>
    </source>
</evidence>
<dbReference type="EMBL" id="WMEY01000004">
    <property type="protein sequence ID" value="MYL64628.1"/>
    <property type="molecule type" value="Genomic_DNA"/>
</dbReference>
<dbReference type="InterPro" id="IPR051932">
    <property type="entry name" value="Bact_StressResp_Reg"/>
</dbReference>
<accession>A0A845F1J1</accession>
<protein>
    <submittedName>
        <fullName evidence="3">STAS domain-containing protein</fullName>
    </submittedName>
</protein>
<dbReference type="CDD" id="cd07041">
    <property type="entry name" value="STAS_RsbR_RsbS_like"/>
    <property type="match status" value="1"/>
</dbReference>
<proteinExistence type="predicted"/>
<sequence>MTAETSTQKVGSYILEQASEIAQSTYERQRHDLDEADFTNETKLSLTNTTYLVKLIGKSLQQNTTNAMTAIEEFGEESGELVQDENEMIISLIVTVPLIREAIWEAIEPIVEELNMKPRDVIKLPGKIDPLLDQFVYSYGSTYITSNQQLKTKYDSTLEELSTPIIPIIKNLAILPLVGNIDTYRATLIMEKTLEHTRKLQLNHMIIDLSGVVTMDTMVAKHLFDITEALSLMGVQVTLTGISPSISISAVQLGIDLHKLTIKSSLHNALTDLAVLSNPAT</sequence>
<dbReference type="Proteomes" id="UP000447833">
    <property type="component" value="Unassembled WGS sequence"/>
</dbReference>
<name>A0A845F1J1_9BACL</name>
<evidence type="ECO:0000259" key="2">
    <source>
        <dbReference type="PROSITE" id="PS50801"/>
    </source>
</evidence>
<dbReference type="PANTHER" id="PTHR33745">
    <property type="entry name" value="RSBT ANTAGONIST PROTEIN RSBS-RELATED"/>
    <property type="match status" value="1"/>
</dbReference>
<gene>
    <name evidence="3" type="ORF">GLW07_14820</name>
</gene>
<dbReference type="RefSeq" id="WP_160920051.1">
    <property type="nucleotide sequence ID" value="NZ_WMEY01000004.1"/>
</dbReference>
<comment type="caution">
    <text evidence="3">The sequence shown here is derived from an EMBL/GenBank/DDBJ whole genome shotgun (WGS) entry which is preliminary data.</text>
</comment>
<dbReference type="SUPFAM" id="SSF52091">
    <property type="entry name" value="SpoIIaa-like"/>
    <property type="match status" value="1"/>
</dbReference>
<dbReference type="AlphaFoldDB" id="A0A845F1J1"/>
<reference evidence="3 4" key="1">
    <citation type="submission" date="2019-11" db="EMBL/GenBank/DDBJ databases">
        <title>Genome sequences of 17 halophilic strains isolated from different environments.</title>
        <authorList>
            <person name="Furrow R.E."/>
        </authorList>
    </citation>
    <scope>NUCLEOTIDE SEQUENCE [LARGE SCALE GENOMIC DNA]</scope>
    <source>
        <strain evidence="3 4">22506_14_FS</strain>
    </source>
</reference>
<dbReference type="InterPro" id="IPR002645">
    <property type="entry name" value="STAS_dom"/>
</dbReference>
<dbReference type="PANTHER" id="PTHR33745:SF3">
    <property type="entry name" value="RSBT CO-ANTAGONIST PROTEIN RSBRC"/>
    <property type="match status" value="1"/>
</dbReference>
<dbReference type="Gene3D" id="3.30.750.24">
    <property type="entry name" value="STAS domain"/>
    <property type="match status" value="1"/>
</dbReference>
<dbReference type="InterPro" id="IPR036513">
    <property type="entry name" value="STAS_dom_sf"/>
</dbReference>
<evidence type="ECO:0000256" key="1">
    <source>
        <dbReference type="ARBA" id="ARBA00022553"/>
    </source>
</evidence>
<dbReference type="Pfam" id="PF01740">
    <property type="entry name" value="STAS"/>
    <property type="match status" value="1"/>
</dbReference>
<organism evidence="3 4">
    <name type="scientific">Guptibacillus hwajinpoensis</name>
    <dbReference type="NCBI Taxonomy" id="208199"/>
    <lineage>
        <taxon>Bacteria</taxon>
        <taxon>Bacillati</taxon>
        <taxon>Bacillota</taxon>
        <taxon>Bacilli</taxon>
        <taxon>Bacillales</taxon>
        <taxon>Guptibacillaceae</taxon>
        <taxon>Guptibacillus</taxon>
    </lineage>
</organism>
<evidence type="ECO:0000313" key="4">
    <source>
        <dbReference type="Proteomes" id="UP000447833"/>
    </source>
</evidence>
<dbReference type="PROSITE" id="PS50801">
    <property type="entry name" value="STAS"/>
    <property type="match status" value="1"/>
</dbReference>
<feature type="domain" description="STAS" evidence="2">
    <location>
        <begin position="162"/>
        <end position="273"/>
    </location>
</feature>
<keyword evidence="1" id="KW-0597">Phosphoprotein</keyword>